<name>A0A7J6B857_AMEME</name>
<comment type="caution">
    <text evidence="2">The sequence shown here is derived from an EMBL/GenBank/DDBJ whole genome shotgun (WGS) entry which is preliminary data.</text>
</comment>
<evidence type="ECO:0000313" key="2">
    <source>
        <dbReference type="EMBL" id="KAF4091235.1"/>
    </source>
</evidence>
<feature type="region of interest" description="Disordered" evidence="1">
    <location>
        <begin position="1"/>
        <end position="23"/>
    </location>
</feature>
<gene>
    <name evidence="2" type="ORF">AMELA_G00034690</name>
</gene>
<keyword evidence="3" id="KW-1185">Reference proteome</keyword>
<reference evidence="2 3" key="1">
    <citation type="submission" date="2020-02" db="EMBL/GenBank/DDBJ databases">
        <title>A chromosome-scale genome assembly of the black bullhead catfish (Ameiurus melas).</title>
        <authorList>
            <person name="Wen M."/>
            <person name="Zham M."/>
            <person name="Cabau C."/>
            <person name="Klopp C."/>
            <person name="Donnadieu C."/>
            <person name="Roques C."/>
            <person name="Bouchez O."/>
            <person name="Lampietro C."/>
            <person name="Jouanno E."/>
            <person name="Herpin A."/>
            <person name="Louis A."/>
            <person name="Berthelot C."/>
            <person name="Parey E."/>
            <person name="Roest-Crollius H."/>
            <person name="Braasch I."/>
            <person name="Postlethwait J."/>
            <person name="Robinson-Rechavi M."/>
            <person name="Echchiki A."/>
            <person name="Begum T."/>
            <person name="Montfort J."/>
            <person name="Schartl M."/>
            <person name="Bobe J."/>
            <person name="Guiguen Y."/>
        </authorList>
    </citation>
    <scope>NUCLEOTIDE SEQUENCE [LARGE SCALE GENOMIC DNA]</scope>
    <source>
        <strain evidence="2">M_S1</strain>
        <tissue evidence="2">Blood</tissue>
    </source>
</reference>
<accession>A0A7J6B857</accession>
<dbReference type="Proteomes" id="UP000593565">
    <property type="component" value="Unassembled WGS sequence"/>
</dbReference>
<organism evidence="2 3">
    <name type="scientific">Ameiurus melas</name>
    <name type="common">Black bullhead</name>
    <name type="synonym">Silurus melas</name>
    <dbReference type="NCBI Taxonomy" id="219545"/>
    <lineage>
        <taxon>Eukaryota</taxon>
        <taxon>Metazoa</taxon>
        <taxon>Chordata</taxon>
        <taxon>Craniata</taxon>
        <taxon>Vertebrata</taxon>
        <taxon>Euteleostomi</taxon>
        <taxon>Actinopterygii</taxon>
        <taxon>Neopterygii</taxon>
        <taxon>Teleostei</taxon>
        <taxon>Ostariophysi</taxon>
        <taxon>Siluriformes</taxon>
        <taxon>Ictaluridae</taxon>
        <taxon>Ameiurus</taxon>
    </lineage>
</organism>
<sequence length="79" mass="8879">MAWLERAGFKGQAEGSEGGHSAWHRSAQQHLNCSVSATTPYQCSTLLSSRKWCGGQTLTPMMWERTMNTHCDLIKQPRL</sequence>
<evidence type="ECO:0000313" key="3">
    <source>
        <dbReference type="Proteomes" id="UP000593565"/>
    </source>
</evidence>
<dbReference type="AlphaFoldDB" id="A0A7J6B857"/>
<evidence type="ECO:0000256" key="1">
    <source>
        <dbReference type="SAM" id="MobiDB-lite"/>
    </source>
</evidence>
<dbReference type="EMBL" id="JAAGNN010000003">
    <property type="protein sequence ID" value="KAF4091235.1"/>
    <property type="molecule type" value="Genomic_DNA"/>
</dbReference>
<proteinExistence type="predicted"/>
<protein>
    <submittedName>
        <fullName evidence="2">Uncharacterized protein</fullName>
    </submittedName>
</protein>